<dbReference type="Gene3D" id="3.40.50.150">
    <property type="entry name" value="Vaccinia Virus protein VP39"/>
    <property type="match status" value="1"/>
</dbReference>
<dbReference type="PROSITE" id="PS50123">
    <property type="entry name" value="CHER"/>
    <property type="match status" value="1"/>
</dbReference>
<evidence type="ECO:0000313" key="3">
    <source>
        <dbReference type="Proteomes" id="UP001199816"/>
    </source>
</evidence>
<dbReference type="RefSeq" id="WP_231003066.1">
    <property type="nucleotide sequence ID" value="NZ_JAJNEC010000004.1"/>
</dbReference>
<evidence type="ECO:0000313" key="2">
    <source>
        <dbReference type="EMBL" id="MCD2422163.1"/>
    </source>
</evidence>
<dbReference type="PANTHER" id="PTHR24422:SF8">
    <property type="entry name" value="CHEMOTAXIS PROTEIN"/>
    <property type="match status" value="1"/>
</dbReference>
<name>A0ABS8PM40_9BACT</name>
<dbReference type="SMART" id="SM00138">
    <property type="entry name" value="MeTrc"/>
    <property type="match status" value="1"/>
</dbReference>
<reference evidence="2 3" key="1">
    <citation type="submission" date="2021-11" db="EMBL/GenBank/DDBJ databases">
        <title>Genomic of Niabella pedocola.</title>
        <authorList>
            <person name="Wu T."/>
        </authorList>
    </citation>
    <scope>NUCLEOTIDE SEQUENCE [LARGE SCALE GENOMIC DNA]</scope>
    <source>
        <strain evidence="2 3">JCM 31011</strain>
    </source>
</reference>
<sequence>MIEPDIIKDAEIEVLLKDIADVYDYDFTQYSKASLKRRLNRICIIDKFTSFAELRYRLINDASYLQRFIEEITVNVTEMFRDPLFYKALRTDILPSLGTYPFIRIWIAGCSTGEEAYSIAILLKEIGLYNQALIYATDINPGVLEKAAKGIFAAGPMRQYAENYILSGGSKDLSVYYISQYDHVRFHSDLKSKIIFSTHNLVSDASFNEFQLILCRNVLIYFDKDLQNRVFKLFDDSLQPLGYLALGAKETIRFSHLEHKYRQWNGEKIWKKISWES</sequence>
<evidence type="ECO:0000259" key="1">
    <source>
        <dbReference type="PROSITE" id="PS50123"/>
    </source>
</evidence>
<keyword evidence="3" id="KW-1185">Reference proteome</keyword>
<dbReference type="SUPFAM" id="SSF53335">
    <property type="entry name" value="S-adenosyl-L-methionine-dependent methyltransferases"/>
    <property type="match status" value="1"/>
</dbReference>
<accession>A0ABS8PM40</accession>
<feature type="domain" description="CheR-type methyltransferase" evidence="1">
    <location>
        <begin position="1"/>
        <end position="252"/>
    </location>
</feature>
<dbReference type="InterPro" id="IPR029063">
    <property type="entry name" value="SAM-dependent_MTases_sf"/>
</dbReference>
<dbReference type="InterPro" id="IPR022641">
    <property type="entry name" value="CheR_N"/>
</dbReference>
<protein>
    <submittedName>
        <fullName evidence="2">Protein-glutamate O-methyltransferase CheR</fullName>
    </submittedName>
</protein>
<dbReference type="Pfam" id="PF03705">
    <property type="entry name" value="CheR_N"/>
    <property type="match status" value="1"/>
</dbReference>
<dbReference type="Proteomes" id="UP001199816">
    <property type="component" value="Unassembled WGS sequence"/>
</dbReference>
<dbReference type="InterPro" id="IPR050903">
    <property type="entry name" value="Bact_Chemotaxis_MeTrfase"/>
</dbReference>
<dbReference type="PANTHER" id="PTHR24422">
    <property type="entry name" value="CHEMOTAXIS PROTEIN METHYLTRANSFERASE"/>
    <property type="match status" value="1"/>
</dbReference>
<dbReference type="InterPro" id="IPR000780">
    <property type="entry name" value="CheR_MeTrfase"/>
</dbReference>
<dbReference type="InterPro" id="IPR022642">
    <property type="entry name" value="CheR_C"/>
</dbReference>
<dbReference type="SUPFAM" id="SSF47757">
    <property type="entry name" value="Chemotaxis receptor methyltransferase CheR, N-terminal domain"/>
    <property type="match status" value="1"/>
</dbReference>
<comment type="caution">
    <text evidence="2">The sequence shown here is derived from an EMBL/GenBank/DDBJ whole genome shotgun (WGS) entry which is preliminary data.</text>
</comment>
<dbReference type="PRINTS" id="PR00996">
    <property type="entry name" value="CHERMTFRASE"/>
</dbReference>
<organism evidence="2 3">
    <name type="scientific">Niabella pedocola</name>
    <dbReference type="NCBI Taxonomy" id="1752077"/>
    <lineage>
        <taxon>Bacteria</taxon>
        <taxon>Pseudomonadati</taxon>
        <taxon>Bacteroidota</taxon>
        <taxon>Chitinophagia</taxon>
        <taxon>Chitinophagales</taxon>
        <taxon>Chitinophagaceae</taxon>
        <taxon>Niabella</taxon>
    </lineage>
</organism>
<dbReference type="EMBL" id="JAJNEC010000004">
    <property type="protein sequence ID" value="MCD2422163.1"/>
    <property type="molecule type" value="Genomic_DNA"/>
</dbReference>
<proteinExistence type="predicted"/>
<dbReference type="Pfam" id="PF01739">
    <property type="entry name" value="CheR"/>
    <property type="match status" value="1"/>
</dbReference>
<gene>
    <name evidence="2" type="ORF">LQ567_05270</name>
</gene>